<evidence type="ECO:0000256" key="1">
    <source>
        <dbReference type="SAM" id="MobiDB-lite"/>
    </source>
</evidence>
<reference evidence="2 3" key="1">
    <citation type="submission" date="2024-04" db="EMBL/GenBank/DDBJ databases">
        <authorList>
            <person name="Rising A."/>
            <person name="Reimegard J."/>
            <person name="Sonavane S."/>
            <person name="Akerstrom W."/>
            <person name="Nylinder S."/>
            <person name="Hedman E."/>
            <person name="Kallberg Y."/>
        </authorList>
    </citation>
    <scope>NUCLEOTIDE SEQUENCE [LARGE SCALE GENOMIC DNA]</scope>
</reference>
<feature type="region of interest" description="Disordered" evidence="1">
    <location>
        <begin position="1"/>
        <end position="29"/>
    </location>
</feature>
<comment type="caution">
    <text evidence="2">The sequence shown here is derived from an EMBL/GenBank/DDBJ whole genome shotgun (WGS) entry which is preliminary data.</text>
</comment>
<evidence type="ECO:0000313" key="3">
    <source>
        <dbReference type="Proteomes" id="UP001497382"/>
    </source>
</evidence>
<protein>
    <submittedName>
        <fullName evidence="2">Uncharacterized protein</fullName>
    </submittedName>
</protein>
<gene>
    <name evidence="2" type="ORF">LARSCL_LOCUS14974</name>
</gene>
<accession>A0AAV2AV28</accession>
<dbReference type="EMBL" id="CAXIEN010000221">
    <property type="protein sequence ID" value="CAL1287727.1"/>
    <property type="molecule type" value="Genomic_DNA"/>
</dbReference>
<dbReference type="Proteomes" id="UP001497382">
    <property type="component" value="Unassembled WGS sequence"/>
</dbReference>
<keyword evidence="3" id="KW-1185">Reference proteome</keyword>
<evidence type="ECO:0000313" key="2">
    <source>
        <dbReference type="EMBL" id="CAL1287727.1"/>
    </source>
</evidence>
<proteinExistence type="predicted"/>
<name>A0AAV2AV28_9ARAC</name>
<sequence length="108" mass="11732">MVHMVHPSASPTELSLETESSPTESSLATESSLMVLLPDTVLLPLSPTESSLVTESLPTVLLPDTVLLPLSPLETAFSEPPMAWELLIPMVLDLVLEKPFCKMCPEFN</sequence>
<organism evidence="2 3">
    <name type="scientific">Larinioides sclopetarius</name>
    <dbReference type="NCBI Taxonomy" id="280406"/>
    <lineage>
        <taxon>Eukaryota</taxon>
        <taxon>Metazoa</taxon>
        <taxon>Ecdysozoa</taxon>
        <taxon>Arthropoda</taxon>
        <taxon>Chelicerata</taxon>
        <taxon>Arachnida</taxon>
        <taxon>Araneae</taxon>
        <taxon>Araneomorphae</taxon>
        <taxon>Entelegynae</taxon>
        <taxon>Araneoidea</taxon>
        <taxon>Araneidae</taxon>
        <taxon>Larinioides</taxon>
    </lineage>
</organism>
<dbReference type="AlphaFoldDB" id="A0AAV2AV28"/>
<feature type="compositionally biased region" description="Low complexity" evidence="1">
    <location>
        <begin position="8"/>
        <end position="29"/>
    </location>
</feature>